<feature type="transmembrane region" description="Helical" evidence="1">
    <location>
        <begin position="96"/>
        <end position="114"/>
    </location>
</feature>
<feature type="transmembrane region" description="Helical" evidence="1">
    <location>
        <begin position="37"/>
        <end position="59"/>
    </location>
</feature>
<proteinExistence type="predicted"/>
<protein>
    <recommendedName>
        <fullName evidence="3">O-antigen ligase domain-containing protein</fullName>
    </recommendedName>
</protein>
<reference evidence="2" key="1">
    <citation type="journal article" date="2014" name="Front. Microbiol.">
        <title>High frequency of phylogenetically diverse reductive dehalogenase-homologous genes in deep subseafloor sedimentary metagenomes.</title>
        <authorList>
            <person name="Kawai M."/>
            <person name="Futagami T."/>
            <person name="Toyoda A."/>
            <person name="Takaki Y."/>
            <person name="Nishi S."/>
            <person name="Hori S."/>
            <person name="Arai W."/>
            <person name="Tsubouchi T."/>
            <person name="Morono Y."/>
            <person name="Uchiyama I."/>
            <person name="Ito T."/>
            <person name="Fujiyama A."/>
            <person name="Inagaki F."/>
            <person name="Takami H."/>
        </authorList>
    </citation>
    <scope>NUCLEOTIDE SEQUENCE</scope>
    <source>
        <strain evidence="2">Expedition CK06-06</strain>
    </source>
</reference>
<feature type="transmembrane region" description="Helical" evidence="1">
    <location>
        <begin position="68"/>
        <end position="90"/>
    </location>
</feature>
<keyword evidence="1" id="KW-1133">Transmembrane helix</keyword>
<evidence type="ECO:0000313" key="2">
    <source>
        <dbReference type="EMBL" id="GAF86662.1"/>
    </source>
</evidence>
<dbReference type="AlphaFoldDB" id="X0TER2"/>
<evidence type="ECO:0000256" key="1">
    <source>
        <dbReference type="SAM" id="Phobius"/>
    </source>
</evidence>
<feature type="non-terminal residue" evidence="2">
    <location>
        <position position="1"/>
    </location>
</feature>
<evidence type="ECO:0008006" key="3">
    <source>
        <dbReference type="Google" id="ProtNLM"/>
    </source>
</evidence>
<keyword evidence="1" id="KW-0472">Membrane</keyword>
<gene>
    <name evidence="2" type="ORF">S01H1_26917</name>
</gene>
<dbReference type="EMBL" id="BARS01016350">
    <property type="protein sequence ID" value="GAF86662.1"/>
    <property type="molecule type" value="Genomic_DNA"/>
</dbReference>
<name>X0TER2_9ZZZZ</name>
<comment type="caution">
    <text evidence="2">The sequence shown here is derived from an EMBL/GenBank/DDBJ whole genome shotgun (WGS) entry which is preliminary data.</text>
</comment>
<accession>X0TER2</accession>
<keyword evidence="1" id="KW-0812">Transmembrane</keyword>
<organism evidence="2">
    <name type="scientific">marine sediment metagenome</name>
    <dbReference type="NCBI Taxonomy" id="412755"/>
    <lineage>
        <taxon>unclassified sequences</taxon>
        <taxon>metagenomes</taxon>
        <taxon>ecological metagenomes</taxon>
    </lineage>
</organism>
<sequence>TNFDEWMLLGTSDTERWGWGLHDLANQYVFEGVTGGVVTLLVFIILLIYAVKITGAFLLHGDNDKYKWLSWGICVSIFSHCVSFFAITYFTQMKMVLYLTFAIVGFIAEIREPYLAGTNLLSKR</sequence>